<dbReference type="Proteomes" id="UP000265520">
    <property type="component" value="Unassembled WGS sequence"/>
</dbReference>
<sequence>EIEFEPNVLCEPVDENLTFNENELENGDIICFQKASEMVNEKYLRYPDVPSYLEYVHSQVHFSSSDTESKDEESVSESSEEEIKNIIDSEEIEAMIAEDAIGIEGYRL</sequence>
<feature type="domain" description="Ubiquitin carboxyl-terminal hydrolase 7 ICP0-binding" evidence="3">
    <location>
        <begin position="3"/>
        <end position="71"/>
    </location>
</feature>
<evidence type="ECO:0000256" key="2">
    <source>
        <dbReference type="SAM" id="MobiDB-lite"/>
    </source>
</evidence>
<feature type="region of interest" description="Disordered" evidence="2">
    <location>
        <begin position="61"/>
        <end position="83"/>
    </location>
</feature>
<keyword evidence="5" id="KW-1185">Reference proteome</keyword>
<dbReference type="GO" id="GO:0140096">
    <property type="term" value="F:catalytic activity, acting on a protein"/>
    <property type="evidence" value="ECO:0007669"/>
    <property type="project" value="UniProtKB-ARBA"/>
</dbReference>
<protein>
    <submittedName>
        <fullName evidence="4">Ubiquitin carboxyl-terminal hydrolase family protein</fullName>
    </submittedName>
</protein>
<dbReference type="InterPro" id="IPR024729">
    <property type="entry name" value="USP7_ICP0-binding_dom"/>
</dbReference>
<comment type="caution">
    <text evidence="4">The sequence shown here is derived from an EMBL/GenBank/DDBJ whole genome shotgun (WGS) entry which is preliminary data.</text>
</comment>
<evidence type="ECO:0000313" key="4">
    <source>
        <dbReference type="EMBL" id="MCI12609.1"/>
    </source>
</evidence>
<dbReference type="AlphaFoldDB" id="A0A392PMA2"/>
<feature type="compositionally biased region" description="Acidic residues" evidence="2">
    <location>
        <begin position="69"/>
        <end position="80"/>
    </location>
</feature>
<keyword evidence="4" id="KW-0378">Hydrolase</keyword>
<name>A0A392PMA2_9FABA</name>
<evidence type="ECO:0000313" key="5">
    <source>
        <dbReference type="Proteomes" id="UP000265520"/>
    </source>
</evidence>
<keyword evidence="1" id="KW-0833">Ubl conjugation pathway</keyword>
<evidence type="ECO:0000259" key="3">
    <source>
        <dbReference type="Pfam" id="PF12436"/>
    </source>
</evidence>
<dbReference type="Gene3D" id="3.10.20.90">
    <property type="entry name" value="Phosphatidylinositol 3-kinase Catalytic Subunit, Chain A, domain 1"/>
    <property type="match status" value="1"/>
</dbReference>
<dbReference type="Pfam" id="PF12436">
    <property type="entry name" value="USP7_ICP0_bdg"/>
    <property type="match status" value="1"/>
</dbReference>
<organism evidence="4 5">
    <name type="scientific">Trifolium medium</name>
    <dbReference type="NCBI Taxonomy" id="97028"/>
    <lineage>
        <taxon>Eukaryota</taxon>
        <taxon>Viridiplantae</taxon>
        <taxon>Streptophyta</taxon>
        <taxon>Embryophyta</taxon>
        <taxon>Tracheophyta</taxon>
        <taxon>Spermatophyta</taxon>
        <taxon>Magnoliopsida</taxon>
        <taxon>eudicotyledons</taxon>
        <taxon>Gunneridae</taxon>
        <taxon>Pentapetalae</taxon>
        <taxon>rosids</taxon>
        <taxon>fabids</taxon>
        <taxon>Fabales</taxon>
        <taxon>Fabaceae</taxon>
        <taxon>Papilionoideae</taxon>
        <taxon>50 kb inversion clade</taxon>
        <taxon>NPAAA clade</taxon>
        <taxon>Hologalegina</taxon>
        <taxon>IRL clade</taxon>
        <taxon>Trifolieae</taxon>
        <taxon>Trifolium</taxon>
    </lineage>
</organism>
<dbReference type="EMBL" id="LXQA010084875">
    <property type="protein sequence ID" value="MCI12609.1"/>
    <property type="molecule type" value="Genomic_DNA"/>
</dbReference>
<reference evidence="4 5" key="1">
    <citation type="journal article" date="2018" name="Front. Plant Sci.">
        <title>Red Clover (Trifolium pratense) and Zigzag Clover (T. medium) - A Picture of Genomic Similarities and Differences.</title>
        <authorList>
            <person name="Dluhosova J."/>
            <person name="Istvanek J."/>
            <person name="Nedelnik J."/>
            <person name="Repkova J."/>
        </authorList>
    </citation>
    <scope>NUCLEOTIDE SEQUENCE [LARGE SCALE GENOMIC DNA]</scope>
    <source>
        <strain evidence="5">cv. 10/8</strain>
        <tissue evidence="4">Leaf</tissue>
    </source>
</reference>
<feature type="non-terminal residue" evidence="4">
    <location>
        <position position="1"/>
    </location>
</feature>
<accession>A0A392PMA2</accession>
<dbReference type="GO" id="GO:0016787">
    <property type="term" value="F:hydrolase activity"/>
    <property type="evidence" value="ECO:0007669"/>
    <property type="project" value="UniProtKB-KW"/>
</dbReference>
<proteinExistence type="predicted"/>
<evidence type="ECO:0000256" key="1">
    <source>
        <dbReference type="ARBA" id="ARBA00022786"/>
    </source>
</evidence>